<sequence>MQLAHEPQGETGACLYFATYGLTHDPVWLAYARDGPGDPTDELLWLSRLAQAGVAIFHALVIQRSYADPVGPSFWEWQRQHAHTIRPGRVPLMVTFLGQSQVLYHAVALVLDTMTGDVTVSDSCQPALQHFTWAAFLDTRYARAYRVSMLAAFPDSAG</sequence>
<dbReference type="KEGG" id="dgo:DGo_CA1968"/>
<name>H8GXP3_DEIGI</name>
<dbReference type="Proteomes" id="UP000007575">
    <property type="component" value="Chromosome"/>
</dbReference>
<organism evidence="1 2">
    <name type="scientific">Deinococcus gobiensis (strain DSM 21396 / JCM 16679 / CGMCC 1.7299 / I-0)</name>
    <dbReference type="NCBI Taxonomy" id="745776"/>
    <lineage>
        <taxon>Bacteria</taxon>
        <taxon>Thermotogati</taxon>
        <taxon>Deinococcota</taxon>
        <taxon>Deinococci</taxon>
        <taxon>Deinococcales</taxon>
        <taxon>Deinococcaceae</taxon>
        <taxon>Deinococcus</taxon>
    </lineage>
</organism>
<reference evidence="1 2" key="1">
    <citation type="journal article" date="2012" name="PLoS ONE">
        <title>Genome sequence and transcriptome analysis of the radioresistant bacterium Deinococcus gobiensis: insights into the extreme environmental adaptations.</title>
        <authorList>
            <person name="Yuan M."/>
            <person name="Chen M."/>
            <person name="Zhang W."/>
            <person name="Lu W."/>
            <person name="Wang J."/>
            <person name="Yang M."/>
            <person name="Zhao P."/>
            <person name="Tang R."/>
            <person name="Li X."/>
            <person name="Hao Y."/>
            <person name="Zhou Z."/>
            <person name="Zhan Y."/>
            <person name="Yu H."/>
            <person name="Teng C."/>
            <person name="Yan Y."/>
            <person name="Ping S."/>
            <person name="Wang Y."/>
            <person name="Lin M."/>
        </authorList>
    </citation>
    <scope>NUCLEOTIDE SEQUENCE [LARGE SCALE GENOMIC DNA]</scope>
    <source>
        <strain evidence="1 2">I-0</strain>
    </source>
</reference>
<dbReference type="PATRIC" id="fig|745776.4.peg.2021"/>
<accession>H8GXP3</accession>
<gene>
    <name evidence="1" type="ordered locus">DGo_CA1968</name>
</gene>
<proteinExistence type="predicted"/>
<dbReference type="AlphaFoldDB" id="H8GXP3"/>
<keyword evidence="2" id="KW-1185">Reference proteome</keyword>
<dbReference type="RefSeq" id="WP_014685378.1">
    <property type="nucleotide sequence ID" value="NC_017790.1"/>
</dbReference>
<dbReference type="HOGENOM" id="CLU_1666525_0_0_0"/>
<evidence type="ECO:0000313" key="1">
    <source>
        <dbReference type="EMBL" id="AFD25895.1"/>
    </source>
</evidence>
<dbReference type="STRING" id="745776.DGo_CA1968"/>
<evidence type="ECO:0000313" key="2">
    <source>
        <dbReference type="Proteomes" id="UP000007575"/>
    </source>
</evidence>
<dbReference type="EMBL" id="CP002191">
    <property type="protein sequence ID" value="AFD25895.1"/>
    <property type="molecule type" value="Genomic_DNA"/>
</dbReference>
<protein>
    <submittedName>
        <fullName evidence="1">Uncharacterized protein</fullName>
    </submittedName>
</protein>